<keyword evidence="3" id="KW-1185">Reference proteome</keyword>
<proteinExistence type="predicted"/>
<dbReference type="RefSeq" id="WP_128564778.1">
    <property type="nucleotide sequence ID" value="NZ_BPQH01000005.1"/>
</dbReference>
<comment type="caution">
    <text evidence="2">The sequence shown here is derived from an EMBL/GenBank/DDBJ whole genome shotgun (WGS) entry which is preliminary data.</text>
</comment>
<evidence type="ECO:0000313" key="2">
    <source>
        <dbReference type="EMBL" id="GJD49159.1"/>
    </source>
</evidence>
<reference evidence="2" key="2">
    <citation type="submission" date="2021-08" db="EMBL/GenBank/DDBJ databases">
        <authorList>
            <person name="Tani A."/>
            <person name="Ola A."/>
            <person name="Ogura Y."/>
            <person name="Katsura K."/>
            <person name="Hayashi T."/>
        </authorList>
    </citation>
    <scope>NUCLEOTIDE SEQUENCE</scope>
    <source>
        <strain evidence="2">KCTC 52305</strain>
    </source>
</reference>
<organism evidence="2 3">
    <name type="scientific">Methylobacterium crusticola</name>
    <dbReference type="NCBI Taxonomy" id="1697972"/>
    <lineage>
        <taxon>Bacteria</taxon>
        <taxon>Pseudomonadati</taxon>
        <taxon>Pseudomonadota</taxon>
        <taxon>Alphaproteobacteria</taxon>
        <taxon>Hyphomicrobiales</taxon>
        <taxon>Methylobacteriaceae</taxon>
        <taxon>Methylobacterium</taxon>
    </lineage>
</organism>
<sequence>MMRFAPGPHAGMDALPVTGALDEAGLTGGLRATRHLVAGSTGPALRARRSGARPGTGRAPAGPPCGLTGTQTPLVRGRLDGDAALAR</sequence>
<gene>
    <name evidence="2" type="ORF">OPKNFCMD_1889</name>
</gene>
<name>A0ABQ4QWW7_9HYPH</name>
<evidence type="ECO:0000313" key="3">
    <source>
        <dbReference type="Proteomes" id="UP001055167"/>
    </source>
</evidence>
<protein>
    <submittedName>
        <fullName evidence="2">Uncharacterized protein</fullName>
    </submittedName>
</protein>
<reference evidence="2" key="1">
    <citation type="journal article" date="2021" name="Front. Microbiol.">
        <title>Comprehensive Comparative Genomics and Phenotyping of Methylobacterium Species.</title>
        <authorList>
            <person name="Alessa O."/>
            <person name="Ogura Y."/>
            <person name="Fujitani Y."/>
            <person name="Takami H."/>
            <person name="Hayashi T."/>
            <person name="Sahin N."/>
            <person name="Tani A."/>
        </authorList>
    </citation>
    <scope>NUCLEOTIDE SEQUENCE</scope>
    <source>
        <strain evidence="2">KCTC 52305</strain>
    </source>
</reference>
<dbReference type="EMBL" id="BPQH01000005">
    <property type="protein sequence ID" value="GJD49159.1"/>
    <property type="molecule type" value="Genomic_DNA"/>
</dbReference>
<feature type="region of interest" description="Disordered" evidence="1">
    <location>
        <begin position="39"/>
        <end position="87"/>
    </location>
</feature>
<dbReference type="Proteomes" id="UP001055167">
    <property type="component" value="Unassembled WGS sequence"/>
</dbReference>
<evidence type="ECO:0000256" key="1">
    <source>
        <dbReference type="SAM" id="MobiDB-lite"/>
    </source>
</evidence>
<accession>A0ABQ4QWW7</accession>